<name>A0A9P8UL74_9PEZI</name>
<keyword evidence="2" id="KW-0479">Metal-binding</keyword>
<dbReference type="PROSITE" id="PS51471">
    <property type="entry name" value="FE2OG_OXY"/>
    <property type="match status" value="1"/>
</dbReference>
<dbReference type="GO" id="GO:0004656">
    <property type="term" value="F:procollagen-proline 4-dioxygenase activity"/>
    <property type="evidence" value="ECO:0007669"/>
    <property type="project" value="TreeGrafter"/>
</dbReference>
<protein>
    <recommendedName>
        <fullName evidence="7">Fe2OG dioxygenase domain-containing protein</fullName>
    </recommendedName>
</protein>
<evidence type="ECO:0000256" key="3">
    <source>
        <dbReference type="ARBA" id="ARBA00022964"/>
    </source>
</evidence>
<dbReference type="InterPro" id="IPR005123">
    <property type="entry name" value="Oxoglu/Fe-dep_dioxygenase_dom"/>
</dbReference>
<dbReference type="PANTHER" id="PTHR10869:SF247">
    <property type="entry name" value="FE2OG DIOXYGENASE DOMAIN-CONTAINING PROTEIN"/>
    <property type="match status" value="1"/>
</dbReference>
<gene>
    <name evidence="8" type="ORF">BKA67DRAFT_518166</name>
</gene>
<dbReference type="AlphaFoldDB" id="A0A9P8UL74"/>
<feature type="compositionally biased region" description="Basic residues" evidence="6">
    <location>
        <begin position="1"/>
        <end position="12"/>
    </location>
</feature>
<dbReference type="GO" id="GO:0031418">
    <property type="term" value="F:L-ascorbic acid binding"/>
    <property type="evidence" value="ECO:0007669"/>
    <property type="project" value="InterPro"/>
</dbReference>
<dbReference type="PANTHER" id="PTHR10869">
    <property type="entry name" value="PROLYL 4-HYDROXYLASE ALPHA SUBUNIT"/>
    <property type="match status" value="1"/>
</dbReference>
<keyword evidence="3" id="KW-0223">Dioxygenase</keyword>
<evidence type="ECO:0000313" key="9">
    <source>
        <dbReference type="Proteomes" id="UP000758603"/>
    </source>
</evidence>
<feature type="region of interest" description="Disordered" evidence="6">
    <location>
        <begin position="1"/>
        <end position="40"/>
    </location>
</feature>
<dbReference type="GeneID" id="70126875"/>
<proteinExistence type="predicted"/>
<dbReference type="InterPro" id="IPR044862">
    <property type="entry name" value="Pro_4_hyd_alph_FE2OG_OXY"/>
</dbReference>
<dbReference type="Pfam" id="PF13640">
    <property type="entry name" value="2OG-FeII_Oxy_3"/>
    <property type="match status" value="1"/>
</dbReference>
<evidence type="ECO:0000256" key="2">
    <source>
        <dbReference type="ARBA" id="ARBA00022723"/>
    </source>
</evidence>
<feature type="domain" description="Fe2OG dioxygenase" evidence="7">
    <location>
        <begin position="360"/>
        <end position="483"/>
    </location>
</feature>
<evidence type="ECO:0000256" key="6">
    <source>
        <dbReference type="SAM" id="MobiDB-lite"/>
    </source>
</evidence>
<dbReference type="EMBL" id="JAGPXC010000004">
    <property type="protein sequence ID" value="KAH6654223.1"/>
    <property type="molecule type" value="Genomic_DNA"/>
</dbReference>
<evidence type="ECO:0000313" key="8">
    <source>
        <dbReference type="EMBL" id="KAH6654223.1"/>
    </source>
</evidence>
<keyword evidence="9" id="KW-1185">Reference proteome</keyword>
<evidence type="ECO:0000256" key="1">
    <source>
        <dbReference type="ARBA" id="ARBA00001961"/>
    </source>
</evidence>
<dbReference type="Gene3D" id="2.60.120.620">
    <property type="entry name" value="q2cbj1_9rhob like domain"/>
    <property type="match status" value="1"/>
</dbReference>
<accession>A0A9P8UL74</accession>
<dbReference type="GO" id="GO:0005506">
    <property type="term" value="F:iron ion binding"/>
    <property type="evidence" value="ECO:0007669"/>
    <property type="project" value="InterPro"/>
</dbReference>
<dbReference type="InterPro" id="IPR045054">
    <property type="entry name" value="P4HA-like"/>
</dbReference>
<evidence type="ECO:0000256" key="4">
    <source>
        <dbReference type="ARBA" id="ARBA00023002"/>
    </source>
</evidence>
<evidence type="ECO:0000259" key="7">
    <source>
        <dbReference type="PROSITE" id="PS51471"/>
    </source>
</evidence>
<dbReference type="Proteomes" id="UP000758603">
    <property type="component" value="Unassembled WGS sequence"/>
</dbReference>
<dbReference type="InterPro" id="IPR006620">
    <property type="entry name" value="Pro_4_hyd_alph"/>
</dbReference>
<keyword evidence="5" id="KW-0408">Iron</keyword>
<dbReference type="GO" id="GO:0005783">
    <property type="term" value="C:endoplasmic reticulum"/>
    <property type="evidence" value="ECO:0007669"/>
    <property type="project" value="TreeGrafter"/>
</dbReference>
<keyword evidence="4" id="KW-0560">Oxidoreductase</keyword>
<sequence>MSRTKKAAKRKHQNDVQADSSNKKRLNGPPSPESSDGAGRQEITALTLQALVSEEEVDLAVETLQTLAAHPVVIKSKACRDLRTAVYDFRQACTTGVNTTADTNLTSRISAALVDEKYTDALVLLAEMRLRAQSPKLGALCRWVRDLDVTSGFSMGTNTDNIERSKSQLERLSLLDAISRVTGTVDLNPSVSFTRSSDPFILHAKWNLRDETALPVPVASDQSITRFAPPGVKDKFKVLEVTKASERRPPNLHDAVLYLSEDNAVPLSADPPKTTHHKHPSVPNLSLMKDVLSHSECKAIVGAMETVGFLPDAPIRDDGAEASILAHNVYWIVDQAFHDSLWQRVRHFVPAEVGGRKARGINRRFRVYRYVPGAEYRVHFDGAWPPSGIDPTTGKYLWDASPAEAKQSSLFTFLVYLNDDFEGGETTFFTPSLVDGVMNAHPVRPMMGSIALFPHGESKGALLHEGTGVRLGAKYIIRTDVEYDVEPGRSG</sequence>
<comment type="caution">
    <text evidence="8">The sequence shown here is derived from an EMBL/GenBank/DDBJ whole genome shotgun (WGS) entry which is preliminary data.</text>
</comment>
<dbReference type="OrthoDB" id="69177at2759"/>
<dbReference type="FunFam" id="2.60.120.620:FF:000020">
    <property type="entry name" value="Unplaced genomic scaffold supercont2.4, whole genome shotgun sequence"/>
    <property type="match status" value="1"/>
</dbReference>
<comment type="cofactor">
    <cofactor evidence="1">
        <name>L-ascorbate</name>
        <dbReference type="ChEBI" id="CHEBI:38290"/>
    </cofactor>
</comment>
<dbReference type="SMART" id="SM00702">
    <property type="entry name" value="P4Hc"/>
    <property type="match status" value="1"/>
</dbReference>
<dbReference type="RefSeq" id="XP_045958493.1">
    <property type="nucleotide sequence ID" value="XM_046097983.1"/>
</dbReference>
<organism evidence="8 9">
    <name type="scientific">Truncatella angustata</name>
    <dbReference type="NCBI Taxonomy" id="152316"/>
    <lineage>
        <taxon>Eukaryota</taxon>
        <taxon>Fungi</taxon>
        <taxon>Dikarya</taxon>
        <taxon>Ascomycota</taxon>
        <taxon>Pezizomycotina</taxon>
        <taxon>Sordariomycetes</taxon>
        <taxon>Xylariomycetidae</taxon>
        <taxon>Amphisphaeriales</taxon>
        <taxon>Sporocadaceae</taxon>
        <taxon>Truncatella</taxon>
    </lineage>
</organism>
<reference evidence="8" key="1">
    <citation type="journal article" date="2021" name="Nat. Commun.">
        <title>Genetic determinants of endophytism in the Arabidopsis root mycobiome.</title>
        <authorList>
            <person name="Mesny F."/>
            <person name="Miyauchi S."/>
            <person name="Thiergart T."/>
            <person name="Pickel B."/>
            <person name="Atanasova L."/>
            <person name="Karlsson M."/>
            <person name="Huettel B."/>
            <person name="Barry K.W."/>
            <person name="Haridas S."/>
            <person name="Chen C."/>
            <person name="Bauer D."/>
            <person name="Andreopoulos W."/>
            <person name="Pangilinan J."/>
            <person name="LaButti K."/>
            <person name="Riley R."/>
            <person name="Lipzen A."/>
            <person name="Clum A."/>
            <person name="Drula E."/>
            <person name="Henrissat B."/>
            <person name="Kohler A."/>
            <person name="Grigoriev I.V."/>
            <person name="Martin F.M."/>
            <person name="Hacquard S."/>
        </authorList>
    </citation>
    <scope>NUCLEOTIDE SEQUENCE</scope>
    <source>
        <strain evidence="8">MPI-SDFR-AT-0073</strain>
    </source>
</reference>
<evidence type="ECO:0000256" key="5">
    <source>
        <dbReference type="ARBA" id="ARBA00023004"/>
    </source>
</evidence>